<dbReference type="PIRSF" id="PIRSF005813">
    <property type="entry name" value="MSH2"/>
    <property type="match status" value="1"/>
</dbReference>
<sequence>MMQPLRDINAIEKRLDLVELFVESQDVRSSLQEQDLKGIPDLDRILKLFKTNKATLKDLYQLWIFASKLPGIAERLKEYEGEHESLLAEEFVNPLEELIEGFEQFVALVEKLLDFDVIENQRVYHVNPDFDPMLGEYNNSLKKLKRTMERLQRECADDLGLDEKKVKMAQLPTTKRWHFRVSRKDEKLLRKRSGYTTLETRKDGAKFTTRDLTECSNDYCDLEKKYQQQQQRIVDKGMEVAATYIPVVEKASKVLARLDIFVSLAFVSVNAPEAYSRPKMLPSSSGIIELKACRHPCIETQDFVDFIANDACLERGKSNCQIITGPNMGGKSTYIRQVGVVVLMAQVGCYVPCESARISIVDCILARVGAGDSQLKGVSTFMKEMLEAAAILRTASQNSLVIVDELGRGTSTYDGFGLAWAIAEHLAKDTKAYTLFATHFHELTKLADQQPCVVNKHVTAHTDENSITMLYQVNEGACDRSFGIHVAELAKFPAKVVTDAKRKAEELEDFGSAAEGILNRNKKRRLNPAEEKEMEPAVATFLEKFRKIPMNSPQADVFAAVDKLAKEMPGNVSKKLEQFFMVIE</sequence>
<dbReference type="SMART" id="SM00534">
    <property type="entry name" value="MUTSac"/>
    <property type="match status" value="1"/>
</dbReference>
<keyword evidence="5" id="KW-0227">DNA damage</keyword>
<dbReference type="PANTHER" id="PTHR11361">
    <property type="entry name" value="DNA MISMATCH REPAIR PROTEIN MUTS FAMILY MEMBER"/>
    <property type="match status" value="1"/>
</dbReference>
<dbReference type="GO" id="GO:0140664">
    <property type="term" value="F:ATP-dependent DNA damage sensor activity"/>
    <property type="evidence" value="ECO:0007669"/>
    <property type="project" value="InterPro"/>
</dbReference>
<keyword evidence="6" id="KW-0175">Coiled coil</keyword>
<keyword evidence="5" id="KW-0234">DNA repair</keyword>
<dbReference type="GO" id="GO:0006298">
    <property type="term" value="P:mismatch repair"/>
    <property type="evidence" value="ECO:0007669"/>
    <property type="project" value="InterPro"/>
</dbReference>
<dbReference type="InterPro" id="IPR027417">
    <property type="entry name" value="P-loop_NTPase"/>
</dbReference>
<dbReference type="SMART" id="SM00533">
    <property type="entry name" value="MUTSd"/>
    <property type="match status" value="1"/>
</dbReference>
<comment type="similarity">
    <text evidence="1">Belongs to the DNA mismatch repair MutS family.</text>
</comment>
<evidence type="ECO:0000313" key="8">
    <source>
        <dbReference type="EMBL" id="CAD9770556.1"/>
    </source>
</evidence>
<proteinExistence type="inferred from homology"/>
<dbReference type="InterPro" id="IPR000432">
    <property type="entry name" value="DNA_mismatch_repair_MutS_C"/>
</dbReference>
<dbReference type="InterPro" id="IPR007696">
    <property type="entry name" value="DNA_mismatch_repair_MutS_core"/>
</dbReference>
<evidence type="ECO:0000256" key="2">
    <source>
        <dbReference type="ARBA" id="ARBA00022741"/>
    </source>
</evidence>
<dbReference type="GO" id="GO:0030983">
    <property type="term" value="F:mismatched DNA binding"/>
    <property type="evidence" value="ECO:0007669"/>
    <property type="project" value="InterPro"/>
</dbReference>
<dbReference type="GO" id="GO:0032301">
    <property type="term" value="C:MutSalpha complex"/>
    <property type="evidence" value="ECO:0007669"/>
    <property type="project" value="TreeGrafter"/>
</dbReference>
<dbReference type="FunFam" id="3.40.50.300:FF:000523">
    <property type="entry name" value="DNA mismatch repair protein"/>
    <property type="match status" value="1"/>
</dbReference>
<protein>
    <recommendedName>
        <fullName evidence="7">DNA mismatch repair proteins mutS family domain-containing protein</fullName>
    </recommendedName>
</protein>
<dbReference type="Pfam" id="PF05192">
    <property type="entry name" value="MutS_III"/>
    <property type="match status" value="1"/>
</dbReference>
<evidence type="ECO:0000256" key="6">
    <source>
        <dbReference type="SAM" id="Coils"/>
    </source>
</evidence>
<organism evidence="8">
    <name type="scientific">Lotharella oceanica</name>
    <dbReference type="NCBI Taxonomy" id="641309"/>
    <lineage>
        <taxon>Eukaryota</taxon>
        <taxon>Sar</taxon>
        <taxon>Rhizaria</taxon>
        <taxon>Cercozoa</taxon>
        <taxon>Chlorarachniophyceae</taxon>
        <taxon>Lotharella</taxon>
    </lineage>
</organism>
<dbReference type="SUPFAM" id="SSF52540">
    <property type="entry name" value="P-loop containing nucleoside triphosphate hydrolases"/>
    <property type="match status" value="1"/>
</dbReference>
<dbReference type="InterPro" id="IPR036187">
    <property type="entry name" value="DNA_mismatch_repair_MutS_sf"/>
</dbReference>
<dbReference type="Pfam" id="PF05190">
    <property type="entry name" value="MutS_IV"/>
    <property type="match status" value="1"/>
</dbReference>
<keyword evidence="2" id="KW-0547">Nucleotide-binding</keyword>
<evidence type="ECO:0000256" key="1">
    <source>
        <dbReference type="ARBA" id="ARBA00006271"/>
    </source>
</evidence>
<dbReference type="InterPro" id="IPR045076">
    <property type="entry name" value="MutS"/>
</dbReference>
<evidence type="ECO:0000259" key="7">
    <source>
        <dbReference type="PROSITE" id="PS00486"/>
    </source>
</evidence>
<dbReference type="CDD" id="cd03285">
    <property type="entry name" value="ABC_MSH2_euk"/>
    <property type="match status" value="1"/>
</dbReference>
<dbReference type="InterPro" id="IPR011184">
    <property type="entry name" value="DNA_mismatch_repair_Msh2"/>
</dbReference>
<dbReference type="GO" id="GO:0005524">
    <property type="term" value="F:ATP binding"/>
    <property type="evidence" value="ECO:0007669"/>
    <property type="project" value="UniProtKB-KW"/>
</dbReference>
<dbReference type="EMBL" id="HBHP01023380">
    <property type="protein sequence ID" value="CAD9770556.1"/>
    <property type="molecule type" value="Transcribed_RNA"/>
</dbReference>
<dbReference type="PROSITE" id="PS00486">
    <property type="entry name" value="DNA_MISMATCH_REPAIR_2"/>
    <property type="match status" value="1"/>
</dbReference>
<name>A0A7S2TUX3_9EUKA</name>
<reference evidence="8" key="1">
    <citation type="submission" date="2021-01" db="EMBL/GenBank/DDBJ databases">
        <authorList>
            <person name="Corre E."/>
            <person name="Pelletier E."/>
            <person name="Niang G."/>
            <person name="Scheremetjew M."/>
            <person name="Finn R."/>
            <person name="Kale V."/>
            <person name="Holt S."/>
            <person name="Cochrane G."/>
            <person name="Meng A."/>
            <person name="Brown T."/>
            <person name="Cohen L."/>
        </authorList>
    </citation>
    <scope>NUCLEOTIDE SEQUENCE</scope>
    <source>
        <strain evidence="8">CCMP622</strain>
    </source>
</reference>
<accession>A0A7S2TUX3</accession>
<keyword evidence="4" id="KW-0238">DNA-binding</keyword>
<dbReference type="Gene3D" id="3.40.50.300">
    <property type="entry name" value="P-loop containing nucleotide triphosphate hydrolases"/>
    <property type="match status" value="1"/>
</dbReference>
<dbReference type="Pfam" id="PF00488">
    <property type="entry name" value="MutS_V"/>
    <property type="match status" value="1"/>
</dbReference>
<dbReference type="SUPFAM" id="SSF48334">
    <property type="entry name" value="DNA repair protein MutS, domain III"/>
    <property type="match status" value="1"/>
</dbReference>
<dbReference type="AlphaFoldDB" id="A0A7S2TUX3"/>
<dbReference type="InterPro" id="IPR032642">
    <property type="entry name" value="Msh2_ATP-bd"/>
</dbReference>
<evidence type="ECO:0000256" key="5">
    <source>
        <dbReference type="ARBA" id="ARBA00023204"/>
    </source>
</evidence>
<feature type="coiled-coil region" evidence="6">
    <location>
        <begin position="134"/>
        <end position="161"/>
    </location>
</feature>
<gene>
    <name evidence="8" type="ORF">LSP00402_LOCUS14542</name>
</gene>
<evidence type="ECO:0000256" key="4">
    <source>
        <dbReference type="ARBA" id="ARBA00023125"/>
    </source>
</evidence>
<dbReference type="PANTHER" id="PTHR11361:SF35">
    <property type="entry name" value="DNA MISMATCH REPAIR PROTEIN MSH2"/>
    <property type="match status" value="1"/>
</dbReference>
<evidence type="ECO:0000256" key="3">
    <source>
        <dbReference type="ARBA" id="ARBA00022840"/>
    </source>
</evidence>
<dbReference type="InterPro" id="IPR007861">
    <property type="entry name" value="DNA_mismatch_repair_MutS_clamp"/>
</dbReference>
<keyword evidence="3" id="KW-0067">ATP-binding</keyword>
<dbReference type="GO" id="GO:0006312">
    <property type="term" value="P:mitotic recombination"/>
    <property type="evidence" value="ECO:0007669"/>
    <property type="project" value="TreeGrafter"/>
</dbReference>
<dbReference type="Gene3D" id="1.10.1420.10">
    <property type="match status" value="2"/>
</dbReference>
<feature type="domain" description="DNA mismatch repair proteins mutS family" evidence="7">
    <location>
        <begin position="399"/>
        <end position="415"/>
    </location>
</feature>